<proteinExistence type="predicted"/>
<protein>
    <submittedName>
        <fullName evidence="1">Cytochrome P450</fullName>
    </submittedName>
</protein>
<evidence type="ECO:0000313" key="2">
    <source>
        <dbReference type="Proteomes" id="UP000814128"/>
    </source>
</evidence>
<dbReference type="Proteomes" id="UP000814128">
    <property type="component" value="Unassembled WGS sequence"/>
</dbReference>
<reference evidence="1" key="2">
    <citation type="journal article" date="2022" name="New Phytol.">
        <title>Evolutionary transition to the ectomycorrhizal habit in the genomes of a hyperdiverse lineage of mushroom-forming fungi.</title>
        <authorList>
            <person name="Looney B."/>
            <person name="Miyauchi S."/>
            <person name="Morin E."/>
            <person name="Drula E."/>
            <person name="Courty P.E."/>
            <person name="Kohler A."/>
            <person name="Kuo A."/>
            <person name="LaButti K."/>
            <person name="Pangilinan J."/>
            <person name="Lipzen A."/>
            <person name="Riley R."/>
            <person name="Andreopoulos W."/>
            <person name="He G."/>
            <person name="Johnson J."/>
            <person name="Nolan M."/>
            <person name="Tritt A."/>
            <person name="Barry K.W."/>
            <person name="Grigoriev I.V."/>
            <person name="Nagy L.G."/>
            <person name="Hibbett D."/>
            <person name="Henrissat B."/>
            <person name="Matheny P.B."/>
            <person name="Labbe J."/>
            <person name="Martin F.M."/>
        </authorList>
    </citation>
    <scope>NUCLEOTIDE SEQUENCE</scope>
    <source>
        <strain evidence="1">EC-137</strain>
    </source>
</reference>
<sequence length="512" mass="58700">MISFYLFADAIATVACLALIYQYLSRKSYLPFPPGPPRLPIIGNAFDIPEDYAWKQYAKWSEKYGDVISLQVFGQTIVIINSHSALRDIVLKRSATFTGRPYHKFSEMTGLLGSNIVMTNGNEWRERRRIIENSLKPVAMQMYRHSQTCKILKLLKRVLSRPDEIFDHTREYTGAFVLDIAYGYDVQDSEDRFVKDNEEFINLFTRTILPGALIVNTLPILGRLPPKMLGQEFADLVERVGRLWKQVVHEPYKWVKEGMLTDEDVDKEQVLVDGLGNTYFGSSMHFALASLIFIFVNRLFAAAIDTTTSASMTFILCMVLNPHVQAKAHEELDRVIGRERMPSFYDRPNLPYIGAVYMEILRWDLTAPLGIQHTPDKDVVCGGFYIPKGASVIGNAWAILHDPVRYPEPDVFRPERHLSSEGRIIDDPYLEYAFGYGTRKCPGRHFADATIWLYIVTVLTFFEIRMEKDARGMEIPINVKFETRGTVRGPLPFPCTLVPRDREALERIFQQS</sequence>
<organism evidence="1 2">
    <name type="scientific">Vararia minispora EC-137</name>
    <dbReference type="NCBI Taxonomy" id="1314806"/>
    <lineage>
        <taxon>Eukaryota</taxon>
        <taxon>Fungi</taxon>
        <taxon>Dikarya</taxon>
        <taxon>Basidiomycota</taxon>
        <taxon>Agaricomycotina</taxon>
        <taxon>Agaricomycetes</taxon>
        <taxon>Russulales</taxon>
        <taxon>Lachnocladiaceae</taxon>
        <taxon>Vararia</taxon>
    </lineage>
</organism>
<evidence type="ECO:0000313" key="1">
    <source>
        <dbReference type="EMBL" id="KAI0029079.1"/>
    </source>
</evidence>
<comment type="caution">
    <text evidence="1">The sequence shown here is derived from an EMBL/GenBank/DDBJ whole genome shotgun (WGS) entry which is preliminary data.</text>
</comment>
<reference evidence="1" key="1">
    <citation type="submission" date="2021-02" db="EMBL/GenBank/DDBJ databases">
        <authorList>
            <consortium name="DOE Joint Genome Institute"/>
            <person name="Ahrendt S."/>
            <person name="Looney B.P."/>
            <person name="Miyauchi S."/>
            <person name="Morin E."/>
            <person name="Drula E."/>
            <person name="Courty P.E."/>
            <person name="Chicoki N."/>
            <person name="Fauchery L."/>
            <person name="Kohler A."/>
            <person name="Kuo A."/>
            <person name="Labutti K."/>
            <person name="Pangilinan J."/>
            <person name="Lipzen A."/>
            <person name="Riley R."/>
            <person name="Andreopoulos W."/>
            <person name="He G."/>
            <person name="Johnson J."/>
            <person name="Barry K.W."/>
            <person name="Grigoriev I.V."/>
            <person name="Nagy L."/>
            <person name="Hibbett D."/>
            <person name="Henrissat B."/>
            <person name="Matheny P.B."/>
            <person name="Labbe J."/>
            <person name="Martin F."/>
        </authorList>
    </citation>
    <scope>NUCLEOTIDE SEQUENCE</scope>
    <source>
        <strain evidence="1">EC-137</strain>
    </source>
</reference>
<keyword evidence="2" id="KW-1185">Reference proteome</keyword>
<gene>
    <name evidence="1" type="ORF">K488DRAFT_57193</name>
</gene>
<accession>A0ACB8QBA2</accession>
<dbReference type="EMBL" id="MU273700">
    <property type="protein sequence ID" value="KAI0029079.1"/>
    <property type="molecule type" value="Genomic_DNA"/>
</dbReference>
<name>A0ACB8QBA2_9AGAM</name>